<evidence type="ECO:0000313" key="1">
    <source>
        <dbReference type="EMBL" id="SDD23166.1"/>
    </source>
</evidence>
<accession>A0A1G6T3Q4</accession>
<reference evidence="1 2" key="1">
    <citation type="submission" date="2016-10" db="EMBL/GenBank/DDBJ databases">
        <authorList>
            <person name="de Groot N.N."/>
        </authorList>
    </citation>
    <scope>NUCLEOTIDE SEQUENCE [LARGE SCALE GENOMIC DNA]</scope>
    <source>
        <strain evidence="1 2">47C3B</strain>
    </source>
</reference>
<dbReference type="OrthoDB" id="1467713at2"/>
<dbReference type="AlphaFoldDB" id="A0A1G6T3Q4"/>
<dbReference type="STRING" id="1391627.SAMN05216464_101150"/>
<evidence type="ECO:0000313" key="2">
    <source>
        <dbReference type="Proteomes" id="UP000199072"/>
    </source>
</evidence>
<sequence length="82" mass="9787">MRIIAELPHPDFKISILNMNQKFIVKIEQGTLEQSYKIAEMDLTDGVNSVFELLDEEFLKKVGTRFIEMRTDFKDAYYRYNF</sequence>
<dbReference type="RefSeq" id="WP_091142571.1">
    <property type="nucleotide sequence ID" value="NZ_FNAI01000001.1"/>
</dbReference>
<protein>
    <submittedName>
        <fullName evidence="1">Uncharacterized protein</fullName>
    </submittedName>
</protein>
<organism evidence="1 2">
    <name type="scientific">Mucilaginibacter pineti</name>
    <dbReference type="NCBI Taxonomy" id="1391627"/>
    <lineage>
        <taxon>Bacteria</taxon>
        <taxon>Pseudomonadati</taxon>
        <taxon>Bacteroidota</taxon>
        <taxon>Sphingobacteriia</taxon>
        <taxon>Sphingobacteriales</taxon>
        <taxon>Sphingobacteriaceae</taxon>
        <taxon>Mucilaginibacter</taxon>
    </lineage>
</organism>
<gene>
    <name evidence="1" type="ORF">SAMN05216464_101150</name>
</gene>
<dbReference type="Proteomes" id="UP000199072">
    <property type="component" value="Unassembled WGS sequence"/>
</dbReference>
<proteinExistence type="predicted"/>
<dbReference type="EMBL" id="FNAI01000001">
    <property type="protein sequence ID" value="SDD23166.1"/>
    <property type="molecule type" value="Genomic_DNA"/>
</dbReference>
<keyword evidence="2" id="KW-1185">Reference proteome</keyword>
<name>A0A1G6T3Q4_9SPHI</name>